<name>A0A1H7ID43_OLID1</name>
<dbReference type="Pfam" id="PF14454">
    <property type="entry name" value="Prok_Ub"/>
    <property type="match status" value="1"/>
</dbReference>
<sequence>MLQTTLMPRVFKHTVDGVETLLSDPNPEFSIEQVQDFYSLMYPALLSSTVQGPYISDDQIQYAFSSVIGVKG</sequence>
<dbReference type="AlphaFoldDB" id="A0A1H7ID43"/>
<accession>A0A1H7ID43</accession>
<dbReference type="NCBIfam" id="TIGR03738">
    <property type="entry name" value="PRTRC_C"/>
    <property type="match status" value="1"/>
</dbReference>
<proteinExistence type="predicted"/>
<dbReference type="OrthoDB" id="6912309at2"/>
<protein>
    <submittedName>
        <fullName evidence="1">PRTRC system protein C</fullName>
    </submittedName>
</protein>
<dbReference type="STRING" id="407022.SAMN05661044_00661"/>
<evidence type="ECO:0000313" key="2">
    <source>
        <dbReference type="Proteomes" id="UP000199421"/>
    </source>
</evidence>
<gene>
    <name evidence="1" type="ORF">SAMN05661044_00661</name>
</gene>
<dbReference type="Proteomes" id="UP000199421">
    <property type="component" value="Unassembled WGS sequence"/>
</dbReference>
<keyword evidence="2" id="KW-1185">Reference proteome</keyword>
<dbReference type="InterPro" id="IPR032866">
    <property type="entry name" value="Prok_Ub"/>
</dbReference>
<dbReference type="InterPro" id="IPR022289">
    <property type="entry name" value="PRTRC_protein-C"/>
</dbReference>
<reference evidence="2" key="1">
    <citation type="submission" date="2016-10" db="EMBL/GenBank/DDBJ databases">
        <authorList>
            <person name="Varghese N."/>
            <person name="Submissions S."/>
        </authorList>
    </citation>
    <scope>NUCLEOTIDE SEQUENCE [LARGE SCALE GENOMIC DNA]</scope>
    <source>
        <strain evidence="2">DSM 18733</strain>
    </source>
</reference>
<dbReference type="EMBL" id="FOAF01000001">
    <property type="protein sequence ID" value="SEK60378.1"/>
    <property type="molecule type" value="Genomic_DNA"/>
</dbReference>
<organism evidence="1 2">
    <name type="scientific">Olivibacter domesticus</name>
    <name type="common">Pseudosphingobacterium domesticum</name>
    <dbReference type="NCBI Taxonomy" id="407022"/>
    <lineage>
        <taxon>Bacteria</taxon>
        <taxon>Pseudomonadati</taxon>
        <taxon>Bacteroidota</taxon>
        <taxon>Sphingobacteriia</taxon>
        <taxon>Sphingobacteriales</taxon>
        <taxon>Sphingobacteriaceae</taxon>
        <taxon>Olivibacter</taxon>
    </lineage>
</organism>
<dbReference type="RefSeq" id="WP_093318284.1">
    <property type="nucleotide sequence ID" value="NZ_FOAF01000001.1"/>
</dbReference>
<evidence type="ECO:0000313" key="1">
    <source>
        <dbReference type="EMBL" id="SEK60378.1"/>
    </source>
</evidence>